<keyword evidence="1" id="KW-0472">Membrane</keyword>
<feature type="transmembrane region" description="Helical" evidence="1">
    <location>
        <begin position="247"/>
        <end position="274"/>
    </location>
</feature>
<name>A0AB36TKE3_ACETH</name>
<organism evidence="2 3">
    <name type="scientific">Acetivibrio thermocellus AD2</name>
    <dbReference type="NCBI Taxonomy" id="1138384"/>
    <lineage>
        <taxon>Bacteria</taxon>
        <taxon>Bacillati</taxon>
        <taxon>Bacillota</taxon>
        <taxon>Clostridia</taxon>
        <taxon>Eubacteriales</taxon>
        <taxon>Oscillospiraceae</taxon>
        <taxon>Acetivibrio</taxon>
    </lineage>
</organism>
<reference evidence="2 3" key="1">
    <citation type="submission" date="2017-09" db="EMBL/GenBank/DDBJ databases">
        <title>Evaluation of Pacific Biosciences Sequencing Technology to Finishing C. thermocellum Genome Sequences.</title>
        <authorList>
            <person name="Brown S."/>
        </authorList>
    </citation>
    <scope>NUCLEOTIDE SEQUENCE [LARGE SCALE GENOMIC DNA]</scope>
    <source>
        <strain evidence="2 3">AD2</strain>
    </source>
</reference>
<protein>
    <submittedName>
        <fullName evidence="2">Uncharacterized protein</fullName>
    </submittedName>
</protein>
<feature type="transmembrane region" description="Helical" evidence="1">
    <location>
        <begin position="341"/>
        <end position="359"/>
    </location>
</feature>
<feature type="transmembrane region" description="Helical" evidence="1">
    <location>
        <begin position="12"/>
        <end position="31"/>
    </location>
</feature>
<evidence type="ECO:0000313" key="2">
    <source>
        <dbReference type="EMBL" id="PFH04297.1"/>
    </source>
</evidence>
<feature type="transmembrane region" description="Helical" evidence="1">
    <location>
        <begin position="305"/>
        <end position="325"/>
    </location>
</feature>
<gene>
    <name evidence="2" type="ORF">M972_113127</name>
</gene>
<feature type="transmembrane region" description="Helical" evidence="1">
    <location>
        <begin position="202"/>
        <end position="235"/>
    </location>
</feature>
<keyword evidence="1" id="KW-1133">Transmembrane helix</keyword>
<dbReference type="EMBL" id="PDBW01000001">
    <property type="protein sequence ID" value="PFH04297.1"/>
    <property type="molecule type" value="Genomic_DNA"/>
</dbReference>
<feature type="transmembrane region" description="Helical" evidence="1">
    <location>
        <begin position="37"/>
        <end position="57"/>
    </location>
</feature>
<evidence type="ECO:0000313" key="3">
    <source>
        <dbReference type="Proteomes" id="UP000223596"/>
    </source>
</evidence>
<feature type="transmembrane region" description="Helical" evidence="1">
    <location>
        <begin position="170"/>
        <end position="190"/>
    </location>
</feature>
<feature type="transmembrane region" description="Helical" evidence="1">
    <location>
        <begin position="91"/>
        <end position="110"/>
    </location>
</feature>
<evidence type="ECO:0000256" key="1">
    <source>
        <dbReference type="SAM" id="Phobius"/>
    </source>
</evidence>
<proteinExistence type="predicted"/>
<comment type="caution">
    <text evidence="2">The sequence shown here is derived from an EMBL/GenBank/DDBJ whole genome shotgun (WGS) entry which is preliminary data.</text>
</comment>
<feature type="transmembrane region" description="Helical" evidence="1">
    <location>
        <begin position="64"/>
        <end position="85"/>
    </location>
</feature>
<accession>A0AB36TKE3</accession>
<feature type="transmembrane region" description="Helical" evidence="1">
    <location>
        <begin position="122"/>
        <end position="142"/>
    </location>
</feature>
<dbReference type="Proteomes" id="UP000223596">
    <property type="component" value="Unassembled WGS sequence"/>
</dbReference>
<dbReference type="AlphaFoldDB" id="A0AB36TKE3"/>
<keyword evidence="1" id="KW-0812">Transmembrane</keyword>
<sequence length="437" mass="50005">MYNEKKFSRTLWVNILCFMYICAWIMLPAFRNATDSGIFRFVFFAVSGIWFITSIMVKSNWIDSILPAFLTVMFFLLFVTIYYIFGYGDVRANIFITPFFILLCASMGWFYNYMNNEKVDKILIRTTIACFIVTALTTIYNLRINMNASRKLASSSTPIEERLYLESRNIGSFDFIYGILILLPMLIFIIKSMKMQKKTMFLNIMIILLIIICIALANFTIAYFFLGISLLLIFIPAKRDLKVTGIIIAAVSVVCLPIIINVLIYILSIVVNYIPSIMTRNKINKIISLLSGNIEITDLSQRVSLLMNSISSFISSPLIGIGAYYNSYDIVGGHSQFIDDFARYGIFGATPLIMFFRKFRRYILKNISDISLKNAYILSWLYFVILGLLNPVYGYGILFAVFVVLPTVIRDFQNKSNMSTNKKVALGGTQNEDYVCD</sequence>